<organism evidence="2 3">
    <name type="scientific">Paramarasmius palmivorus</name>
    <dbReference type="NCBI Taxonomy" id="297713"/>
    <lineage>
        <taxon>Eukaryota</taxon>
        <taxon>Fungi</taxon>
        <taxon>Dikarya</taxon>
        <taxon>Basidiomycota</taxon>
        <taxon>Agaricomycotina</taxon>
        <taxon>Agaricomycetes</taxon>
        <taxon>Agaricomycetidae</taxon>
        <taxon>Agaricales</taxon>
        <taxon>Marasmiineae</taxon>
        <taxon>Marasmiaceae</taxon>
        <taxon>Paramarasmius</taxon>
    </lineage>
</organism>
<proteinExistence type="predicted"/>
<reference evidence="2 3" key="1">
    <citation type="submission" date="2024-01" db="EMBL/GenBank/DDBJ databases">
        <title>A draft genome for a cacao thread blight-causing isolate of Paramarasmius palmivorus.</title>
        <authorList>
            <person name="Baruah I.K."/>
            <person name="Bukari Y."/>
            <person name="Amoako-Attah I."/>
            <person name="Meinhardt L.W."/>
            <person name="Bailey B.A."/>
            <person name="Cohen S.P."/>
        </authorList>
    </citation>
    <scope>NUCLEOTIDE SEQUENCE [LARGE SCALE GENOMIC DNA]</scope>
    <source>
        <strain evidence="2 3">GH-12</strain>
    </source>
</reference>
<evidence type="ECO:0000256" key="1">
    <source>
        <dbReference type="SAM" id="MobiDB-lite"/>
    </source>
</evidence>
<evidence type="ECO:0000313" key="3">
    <source>
        <dbReference type="Proteomes" id="UP001383192"/>
    </source>
</evidence>
<accession>A0AAW0D3C0</accession>
<dbReference type="Proteomes" id="UP001383192">
    <property type="component" value="Unassembled WGS sequence"/>
</dbReference>
<feature type="compositionally biased region" description="Basic and acidic residues" evidence="1">
    <location>
        <begin position="146"/>
        <end position="162"/>
    </location>
</feature>
<dbReference type="AlphaFoldDB" id="A0AAW0D3C0"/>
<feature type="compositionally biased region" description="Acidic residues" evidence="1">
    <location>
        <begin position="163"/>
        <end position="179"/>
    </location>
</feature>
<comment type="caution">
    <text evidence="2">The sequence shown here is derived from an EMBL/GenBank/DDBJ whole genome shotgun (WGS) entry which is preliminary data.</text>
</comment>
<name>A0AAW0D3C0_9AGAR</name>
<evidence type="ECO:0000313" key="2">
    <source>
        <dbReference type="EMBL" id="KAK7045444.1"/>
    </source>
</evidence>
<protein>
    <submittedName>
        <fullName evidence="2">Uncharacterized protein</fullName>
    </submittedName>
</protein>
<sequence length="970" mass="109495">MAASTPEIPSLVPDDFQAELSKILEDVPADQEVLLDNVKESLADALSVKLTSETDPNRLPQLKKLHRVFKGWRKALDDSKSETPHLLLFLLDEEYGQTDDDFFEEASLRGSDRLTLLQFAPLAKAYAFDIHFGDAAYVEVGCPKTKPREKDAQAESKEKKMEVDEDDEDDDATSEQSFEELEEMDYDLDLEDERFEVGNIARLDGIPMKISCGDLSHHGTTFGDKRHRLLVNGDVTDRKPRCELDPYMEPGDILHSLTQTWSSKCLIISASNSDQVKFHPSNEIVGYVCSVMSSSGTDVPSARESEAVKMAMQWLDSSHRSSLWTRLASTLCNSAIRWADGNLFVDILNVCGEFRSTTQIGIETLMAGCRAFDWKIIQDRSILSVDGIFSYVPAVTSDSSNSMRLELIKQMSALATESDKQDIIEWCRIHMDAFVENLTRVRVGDVGAIMSWLESRKDPFRSLRATLMPQLLEIQPEIDFWVALFAQLSDNTGITLDRRTLFSVIQTTLQTVADTAKLSMYQLAPFVDLCFCYDALSASDTLFSRTWEEEFQSPVNRASVYSITVHLIPAIDKLGQKYPHLKEHLKNAFFDRTFKHTLLPKYSNSTSMKENITIASGYLDDPIGSMVEWHDSLVEKYKLEPKGTLTDLRTQIDDLIDLAHSLAERVDSPEHQPLLRSWFLQTLTWFDWTSLQKQNYGRYSLCPVISTLDRCVKLGYPDEIPRILDKCLDTPESNHPNYTKYGLYAVLQGLPKFLERHSTSPTMPTDSCVASCTRFADEAAVRILLRPAGVALKSLCDDMKRNPLVSQTPLQKAIQSRIASIGPISIPDITLGDLKNVGCGCPDCTRLLVPIFTQRREPKIGIPLAGKEEVQKHFEERLELTRKWGVLWNVTWQGKLQITRPSALITLQQSFCHLPYVQETMLMIELLGLQEELYAEYAWIRSVTGISSGQKRALDSDVEGSGVGKRVRIE</sequence>
<dbReference type="EMBL" id="JAYKXP010000025">
    <property type="protein sequence ID" value="KAK7045444.1"/>
    <property type="molecule type" value="Genomic_DNA"/>
</dbReference>
<keyword evidence="3" id="KW-1185">Reference proteome</keyword>
<gene>
    <name evidence="2" type="ORF">VNI00_007697</name>
</gene>
<feature type="region of interest" description="Disordered" evidence="1">
    <location>
        <begin position="146"/>
        <end position="179"/>
    </location>
</feature>